<gene>
    <name evidence="3" type="primary">LOC136082720</name>
</gene>
<keyword evidence="1" id="KW-0732">Signal</keyword>
<feature type="chain" id="PRO_5047315718" evidence="1">
    <location>
        <begin position="22"/>
        <end position="257"/>
    </location>
</feature>
<feature type="signal peptide" evidence="1">
    <location>
        <begin position="1"/>
        <end position="21"/>
    </location>
</feature>
<dbReference type="RefSeq" id="XP_065658214.1">
    <property type="nucleotide sequence ID" value="XM_065802142.1"/>
</dbReference>
<proteinExistence type="predicted"/>
<dbReference type="Proteomes" id="UP001652625">
    <property type="component" value="Chromosome 07"/>
</dbReference>
<evidence type="ECO:0000313" key="2">
    <source>
        <dbReference type="Proteomes" id="UP001652625"/>
    </source>
</evidence>
<sequence>MLHFAELFLVLHTHFPILTEGFCIFVFRRQAATWTEEDLKKALLAYKDWFCGLNEYARLYGISKPTLRRHLLNKNKFARDGLKVRGRSTNLPPEVVEDLVKHILLLEGMMFGITRKDLMRLAFQLAEANNLPHNFNNAKRIAGKDWYNSFMKRHPILSLQQPEPTLIARASSFNRAALGGFYDKLQYILDKHSLQAKDIYNMDKTNLSTVPKIRHKIIATKGKRQVGSLSSSEKGVTTTGVFCMNAAVNFLPPMVIF</sequence>
<reference evidence="3" key="1">
    <citation type="submission" date="2025-08" db="UniProtKB">
        <authorList>
            <consortium name="RefSeq"/>
        </authorList>
    </citation>
    <scope>IDENTIFICATION</scope>
</reference>
<keyword evidence="2" id="KW-1185">Reference proteome</keyword>
<evidence type="ECO:0000256" key="1">
    <source>
        <dbReference type="SAM" id="SignalP"/>
    </source>
</evidence>
<dbReference type="PANTHER" id="PTHR19303:SF74">
    <property type="entry name" value="POGO TRANSPOSABLE ELEMENT WITH KRAB DOMAIN"/>
    <property type="match status" value="1"/>
</dbReference>
<dbReference type="InterPro" id="IPR050863">
    <property type="entry name" value="CenT-Element_Derived"/>
</dbReference>
<dbReference type="PANTHER" id="PTHR19303">
    <property type="entry name" value="TRANSPOSON"/>
    <property type="match status" value="1"/>
</dbReference>
<dbReference type="GeneID" id="136082720"/>
<evidence type="ECO:0000313" key="3">
    <source>
        <dbReference type="RefSeq" id="XP_065658214.1"/>
    </source>
</evidence>
<organism evidence="2 3">
    <name type="scientific">Hydra vulgaris</name>
    <name type="common">Hydra</name>
    <name type="synonym">Hydra attenuata</name>
    <dbReference type="NCBI Taxonomy" id="6087"/>
    <lineage>
        <taxon>Eukaryota</taxon>
        <taxon>Metazoa</taxon>
        <taxon>Cnidaria</taxon>
        <taxon>Hydrozoa</taxon>
        <taxon>Hydroidolina</taxon>
        <taxon>Anthoathecata</taxon>
        <taxon>Aplanulata</taxon>
        <taxon>Hydridae</taxon>
        <taxon>Hydra</taxon>
    </lineage>
</organism>
<accession>A0ABM4C991</accession>
<name>A0ABM4C991_HYDVU</name>
<protein>
    <submittedName>
        <fullName evidence="3">Uncharacterized protein LOC136082720</fullName>
    </submittedName>
</protein>